<sequence length="14" mass="1842">MALRVNFFKYRRLK</sequence>
<name>A0A0E9VQ34_ANGAN</name>
<proteinExistence type="predicted"/>
<dbReference type="EMBL" id="GBXM01029097">
    <property type="protein sequence ID" value="JAH79480.1"/>
    <property type="molecule type" value="Transcribed_RNA"/>
</dbReference>
<protein>
    <submittedName>
        <fullName evidence="1">Uncharacterized protein</fullName>
    </submittedName>
</protein>
<reference evidence="1" key="1">
    <citation type="submission" date="2014-11" db="EMBL/GenBank/DDBJ databases">
        <authorList>
            <person name="Amaro Gonzalez C."/>
        </authorList>
    </citation>
    <scope>NUCLEOTIDE SEQUENCE</scope>
</reference>
<accession>A0A0E9VQ34</accession>
<organism evidence="1">
    <name type="scientific">Anguilla anguilla</name>
    <name type="common">European freshwater eel</name>
    <name type="synonym">Muraena anguilla</name>
    <dbReference type="NCBI Taxonomy" id="7936"/>
    <lineage>
        <taxon>Eukaryota</taxon>
        <taxon>Metazoa</taxon>
        <taxon>Chordata</taxon>
        <taxon>Craniata</taxon>
        <taxon>Vertebrata</taxon>
        <taxon>Euteleostomi</taxon>
        <taxon>Actinopterygii</taxon>
        <taxon>Neopterygii</taxon>
        <taxon>Teleostei</taxon>
        <taxon>Anguilliformes</taxon>
        <taxon>Anguillidae</taxon>
        <taxon>Anguilla</taxon>
    </lineage>
</organism>
<evidence type="ECO:0000313" key="1">
    <source>
        <dbReference type="EMBL" id="JAH79480.1"/>
    </source>
</evidence>
<reference evidence="1" key="2">
    <citation type="journal article" date="2015" name="Fish Shellfish Immunol.">
        <title>Early steps in the European eel (Anguilla anguilla)-Vibrio vulnificus interaction in the gills: Role of the RtxA13 toxin.</title>
        <authorList>
            <person name="Callol A."/>
            <person name="Pajuelo D."/>
            <person name="Ebbesson L."/>
            <person name="Teles M."/>
            <person name="MacKenzie S."/>
            <person name="Amaro C."/>
        </authorList>
    </citation>
    <scope>NUCLEOTIDE SEQUENCE</scope>
</reference>